<dbReference type="Gene3D" id="2.170.140.10">
    <property type="entry name" value="Chitin binding domain"/>
    <property type="match status" value="2"/>
</dbReference>
<organism evidence="7 8">
    <name type="scientific">Anopheles albimanus</name>
    <name type="common">New world malaria mosquito</name>
    <dbReference type="NCBI Taxonomy" id="7167"/>
    <lineage>
        <taxon>Eukaryota</taxon>
        <taxon>Metazoa</taxon>
        <taxon>Ecdysozoa</taxon>
        <taxon>Arthropoda</taxon>
        <taxon>Hexapoda</taxon>
        <taxon>Insecta</taxon>
        <taxon>Pterygota</taxon>
        <taxon>Neoptera</taxon>
        <taxon>Endopterygota</taxon>
        <taxon>Diptera</taxon>
        <taxon>Nematocera</taxon>
        <taxon>Culicoidea</taxon>
        <taxon>Culicidae</taxon>
        <taxon>Anophelinae</taxon>
        <taxon>Anopheles</taxon>
    </lineage>
</organism>
<keyword evidence="8" id="KW-1185">Reference proteome</keyword>
<accession>A0A182FBU5</accession>
<feature type="domain" description="Chitin-binding type-2" evidence="6">
    <location>
        <begin position="23"/>
        <end position="72"/>
    </location>
</feature>
<dbReference type="PANTHER" id="PTHR23301">
    <property type="entry name" value="CHITIN BINDING PERITROPHIN-A"/>
    <property type="match status" value="1"/>
</dbReference>
<keyword evidence="1" id="KW-0147">Chitin-binding</keyword>
<dbReference type="GeneID" id="118462791"/>
<evidence type="ECO:0000313" key="8">
    <source>
        <dbReference type="Proteomes" id="UP000069272"/>
    </source>
</evidence>
<evidence type="ECO:0000256" key="2">
    <source>
        <dbReference type="ARBA" id="ARBA00022729"/>
    </source>
</evidence>
<evidence type="ECO:0000259" key="6">
    <source>
        <dbReference type="PROSITE" id="PS50940"/>
    </source>
</evidence>
<proteinExistence type="predicted"/>
<evidence type="ECO:0000256" key="3">
    <source>
        <dbReference type="ARBA" id="ARBA00022737"/>
    </source>
</evidence>
<dbReference type="InterPro" id="IPR051940">
    <property type="entry name" value="Chitin_bind-dev_reg"/>
</dbReference>
<protein>
    <recommendedName>
        <fullName evidence="6">Chitin-binding type-2 domain-containing protein</fullName>
    </recommendedName>
</protein>
<evidence type="ECO:0000313" key="7">
    <source>
        <dbReference type="EnsemblMetazoa" id="AALB003979-PA"/>
    </source>
</evidence>
<dbReference type="GO" id="GO:0005576">
    <property type="term" value="C:extracellular region"/>
    <property type="evidence" value="ECO:0007669"/>
    <property type="project" value="InterPro"/>
</dbReference>
<dbReference type="GO" id="GO:0008061">
    <property type="term" value="F:chitin binding"/>
    <property type="evidence" value="ECO:0007669"/>
    <property type="project" value="UniProtKB-KW"/>
</dbReference>
<dbReference type="EnsemblMetazoa" id="AALB003979-RA">
    <property type="protein sequence ID" value="AALB003979-PA"/>
    <property type="gene ID" value="AALB003979"/>
</dbReference>
<dbReference type="SMART" id="SM00494">
    <property type="entry name" value="ChtBD2"/>
    <property type="match status" value="2"/>
</dbReference>
<dbReference type="PANTHER" id="PTHR23301:SF0">
    <property type="entry name" value="CHITIN-BINDING TYPE-2 DOMAIN-CONTAINING PROTEIN-RELATED"/>
    <property type="match status" value="1"/>
</dbReference>
<evidence type="ECO:0000256" key="4">
    <source>
        <dbReference type="ARBA" id="ARBA00023157"/>
    </source>
</evidence>
<evidence type="ECO:0000256" key="1">
    <source>
        <dbReference type="ARBA" id="ARBA00022669"/>
    </source>
</evidence>
<reference evidence="7 8" key="1">
    <citation type="journal article" date="2017" name="G3 (Bethesda)">
        <title>The Physical Genome Mapping of Anopheles albimanus Corrected Scaffold Misassemblies and Identified Interarm Rearrangements in Genus Anopheles.</title>
        <authorList>
            <person name="Artemov G.N."/>
            <person name="Peery A.N."/>
            <person name="Jiang X."/>
            <person name="Tu Z."/>
            <person name="Stegniy V.N."/>
            <person name="Sharakhova M.V."/>
            <person name="Sharakhov I.V."/>
        </authorList>
    </citation>
    <scope>NUCLEOTIDE SEQUENCE [LARGE SCALE GENOMIC DNA]</scope>
    <source>
        <strain evidence="7 8">ALBI9_A</strain>
    </source>
</reference>
<keyword evidence="4" id="KW-1015">Disulfide bond</keyword>
<keyword evidence="3" id="KW-0677">Repeat</keyword>
<dbReference type="InterPro" id="IPR002557">
    <property type="entry name" value="Chitin-bd_dom"/>
</dbReference>
<dbReference type="AlphaFoldDB" id="A0A182FBU5"/>
<dbReference type="PROSITE" id="PS50940">
    <property type="entry name" value="CHIT_BIND_II"/>
    <property type="match status" value="2"/>
</dbReference>
<evidence type="ECO:0000256" key="5">
    <source>
        <dbReference type="ARBA" id="ARBA00023180"/>
    </source>
</evidence>
<keyword evidence="5" id="KW-0325">Glycoprotein</keyword>
<dbReference type="SUPFAM" id="SSF57625">
    <property type="entry name" value="Invertebrate chitin-binding proteins"/>
    <property type="match status" value="2"/>
</dbReference>
<name>A0A182FBU5_ANOAL</name>
<dbReference type="RefSeq" id="XP_035784677.1">
    <property type="nucleotide sequence ID" value="XM_035928784.1"/>
</dbReference>
<dbReference type="InterPro" id="IPR036508">
    <property type="entry name" value="Chitin-bd_dom_sf"/>
</dbReference>
<dbReference type="VEuPathDB" id="VectorBase:AALB20_036649"/>
<keyword evidence="2" id="KW-0732">Signal</keyword>
<reference evidence="7" key="2">
    <citation type="submission" date="2022-08" db="UniProtKB">
        <authorList>
            <consortium name="EnsemblMetazoa"/>
        </authorList>
    </citation>
    <scope>IDENTIFICATION</scope>
    <source>
        <strain evidence="7">STECLA/ALBI9_A</strain>
    </source>
</reference>
<dbReference type="OrthoDB" id="7714529at2759"/>
<dbReference type="KEGG" id="aali:118462791"/>
<dbReference type="Pfam" id="PF01607">
    <property type="entry name" value="CBM_14"/>
    <property type="match status" value="2"/>
</dbReference>
<dbReference type="VEuPathDB" id="VectorBase:AALB003979"/>
<dbReference type="Proteomes" id="UP000069272">
    <property type="component" value="Chromosome 3R"/>
</dbReference>
<feature type="domain" description="Chitin-binding type-2" evidence="6">
    <location>
        <begin position="82"/>
        <end position="139"/>
    </location>
</feature>
<sequence>MRTIFYAALVVFGVMQQLHGTNAGRCDGLPGGTLLRYDDPAQCNRFYACQHETDHEWYCPPGEFFNQRNQQCEASCNTADANQWCVGLPDMFIRLPPTEPADCTKYYTCFGGQMFLNTCPGGLLFSQLRQACASFPDEC</sequence>